<comment type="caution">
    <text evidence="2">The sequence shown here is derived from an EMBL/GenBank/DDBJ whole genome shotgun (WGS) entry which is preliminary data.</text>
</comment>
<dbReference type="OrthoDB" id="671386at2"/>
<reference evidence="2 3" key="1">
    <citation type="journal article" date="2015" name="Stand. Genomic Sci.">
        <title>Genomic Encyclopedia of Bacterial and Archaeal Type Strains, Phase III: the genomes of soil and plant-associated and newly described type strains.</title>
        <authorList>
            <person name="Whitman W.B."/>
            <person name="Woyke T."/>
            <person name="Klenk H.P."/>
            <person name="Zhou Y."/>
            <person name="Lilburn T.G."/>
            <person name="Beck B.J."/>
            <person name="De Vos P."/>
            <person name="Vandamme P."/>
            <person name="Eisen J.A."/>
            <person name="Garrity G."/>
            <person name="Hugenholtz P."/>
            <person name="Kyrpides N.C."/>
        </authorList>
    </citation>
    <scope>NUCLEOTIDE SEQUENCE [LARGE SCALE GENOMIC DNA]</scope>
    <source>
        <strain evidence="2 3">CGMCC 1.7271</strain>
    </source>
</reference>
<feature type="signal peptide" evidence="1">
    <location>
        <begin position="1"/>
        <end position="18"/>
    </location>
</feature>
<organism evidence="2 3">
    <name type="scientific">Lacibacter cauensis</name>
    <dbReference type="NCBI Taxonomy" id="510947"/>
    <lineage>
        <taxon>Bacteria</taxon>
        <taxon>Pseudomonadati</taxon>
        <taxon>Bacteroidota</taxon>
        <taxon>Chitinophagia</taxon>
        <taxon>Chitinophagales</taxon>
        <taxon>Chitinophagaceae</taxon>
        <taxon>Lacibacter</taxon>
    </lineage>
</organism>
<name>A0A562SQH9_9BACT</name>
<dbReference type="EMBL" id="VLLE01000003">
    <property type="protein sequence ID" value="TWI83472.1"/>
    <property type="molecule type" value="Genomic_DNA"/>
</dbReference>
<evidence type="ECO:0000313" key="3">
    <source>
        <dbReference type="Proteomes" id="UP000316167"/>
    </source>
</evidence>
<keyword evidence="1" id="KW-0732">Signal</keyword>
<dbReference type="AlphaFoldDB" id="A0A562SQH9"/>
<evidence type="ECO:0000313" key="2">
    <source>
        <dbReference type="EMBL" id="TWI83472.1"/>
    </source>
</evidence>
<evidence type="ECO:0000256" key="1">
    <source>
        <dbReference type="SAM" id="SignalP"/>
    </source>
</evidence>
<keyword evidence="3" id="KW-1185">Reference proteome</keyword>
<evidence type="ECO:0008006" key="4">
    <source>
        <dbReference type="Google" id="ProtNLM"/>
    </source>
</evidence>
<sequence>MRILFTVYFLLMVVCSFAQPSSFPASFVGNWKGTLTWIRPGKQPQEFTMRLNIQPVDSGRYTWQIVYGDNQQDNRPYLLQPVDTAKGHWQVDERNTIVLDSYVIGNVFSSVFSVSGSTIVSKYELTDKGLLVSFTTFATKPVTITGGTSAEMPPVDSYKVLGLQQGVLKRVAN</sequence>
<gene>
    <name evidence="2" type="ORF">IQ13_1584</name>
</gene>
<dbReference type="Proteomes" id="UP000316167">
    <property type="component" value="Unassembled WGS sequence"/>
</dbReference>
<proteinExistence type="predicted"/>
<accession>A0A562SQH9</accession>
<dbReference type="RefSeq" id="WP_144885654.1">
    <property type="nucleotide sequence ID" value="NZ_VLLE01000003.1"/>
</dbReference>
<protein>
    <recommendedName>
        <fullName evidence="4">Lipocalin-like protein</fullName>
    </recommendedName>
</protein>
<feature type="chain" id="PRO_5021712977" description="Lipocalin-like protein" evidence="1">
    <location>
        <begin position="19"/>
        <end position="173"/>
    </location>
</feature>